<dbReference type="PANTHER" id="PTHR45663:SF11">
    <property type="entry name" value="GEO12009P1"/>
    <property type="match status" value="1"/>
</dbReference>
<dbReference type="InterPro" id="IPR013766">
    <property type="entry name" value="Thioredoxin_domain"/>
</dbReference>
<feature type="domain" description="Thioredoxin" evidence="5">
    <location>
        <begin position="216"/>
        <end position="335"/>
    </location>
</feature>
<dbReference type="EMBL" id="CAFBPQ010000012">
    <property type="protein sequence ID" value="CAB5020158.1"/>
    <property type="molecule type" value="Genomic_DNA"/>
</dbReference>
<evidence type="ECO:0000313" key="7">
    <source>
        <dbReference type="EMBL" id="CAB4974732.1"/>
    </source>
</evidence>
<keyword evidence="4" id="KW-0676">Redox-active center</keyword>
<dbReference type="InterPro" id="IPR017937">
    <property type="entry name" value="Thioredoxin_CS"/>
</dbReference>
<proteinExistence type="predicted"/>
<dbReference type="PROSITE" id="PS00194">
    <property type="entry name" value="THIOREDOXIN_1"/>
    <property type="match status" value="1"/>
</dbReference>
<dbReference type="PANTHER" id="PTHR45663">
    <property type="entry name" value="GEO12009P1"/>
    <property type="match status" value="1"/>
</dbReference>
<keyword evidence="3" id="KW-1015">Disulfide bond</keyword>
<evidence type="ECO:0000313" key="6">
    <source>
        <dbReference type="EMBL" id="CAB4730740.1"/>
    </source>
</evidence>
<dbReference type="PROSITE" id="PS51352">
    <property type="entry name" value="THIOREDOXIN_2"/>
    <property type="match status" value="1"/>
</dbReference>
<dbReference type="GO" id="GO:0016787">
    <property type="term" value="F:hydrolase activity"/>
    <property type="evidence" value="ECO:0007669"/>
    <property type="project" value="InterPro"/>
</dbReference>
<dbReference type="PRINTS" id="PR00421">
    <property type="entry name" value="THIOREDOXIN"/>
</dbReference>
<accession>A0A6J7M5G0</accession>
<reference evidence="7" key="1">
    <citation type="submission" date="2020-05" db="EMBL/GenBank/DDBJ databases">
        <authorList>
            <person name="Chiriac C."/>
            <person name="Salcher M."/>
            <person name="Ghai R."/>
            <person name="Kavagutti S V."/>
        </authorList>
    </citation>
    <scope>NUCLEOTIDE SEQUENCE</scope>
</reference>
<dbReference type="InterPro" id="IPR036249">
    <property type="entry name" value="Thioredoxin-like_sf"/>
</dbReference>
<dbReference type="Pfam" id="PF00085">
    <property type="entry name" value="Thioredoxin"/>
    <property type="match status" value="1"/>
</dbReference>
<dbReference type="FunFam" id="3.40.30.10:FF:000001">
    <property type="entry name" value="Thioredoxin"/>
    <property type="match status" value="1"/>
</dbReference>
<evidence type="ECO:0000259" key="5">
    <source>
        <dbReference type="PROSITE" id="PS51352"/>
    </source>
</evidence>
<evidence type="ECO:0000313" key="8">
    <source>
        <dbReference type="EMBL" id="CAB5020158.1"/>
    </source>
</evidence>
<evidence type="ECO:0000256" key="1">
    <source>
        <dbReference type="ARBA" id="ARBA00022448"/>
    </source>
</evidence>
<dbReference type="InterPro" id="IPR003140">
    <property type="entry name" value="PLipase/COase/thioEstase"/>
</dbReference>
<keyword evidence="2" id="KW-0249">Electron transport</keyword>
<dbReference type="EMBL" id="CAEZYK010000085">
    <property type="protein sequence ID" value="CAB4730740.1"/>
    <property type="molecule type" value="Genomic_DNA"/>
</dbReference>
<dbReference type="CDD" id="cd02947">
    <property type="entry name" value="TRX_family"/>
    <property type="match status" value="1"/>
</dbReference>
<name>A0A6J7M5G0_9ZZZZ</name>
<dbReference type="SUPFAM" id="SSF53474">
    <property type="entry name" value="alpha/beta-Hydrolases"/>
    <property type="match status" value="1"/>
</dbReference>
<dbReference type="Gene3D" id="3.40.50.1820">
    <property type="entry name" value="alpha/beta hydrolase"/>
    <property type="match status" value="1"/>
</dbReference>
<dbReference type="GO" id="GO:0005737">
    <property type="term" value="C:cytoplasm"/>
    <property type="evidence" value="ECO:0007669"/>
    <property type="project" value="TreeGrafter"/>
</dbReference>
<dbReference type="GO" id="GO:0015035">
    <property type="term" value="F:protein-disulfide reductase activity"/>
    <property type="evidence" value="ECO:0007669"/>
    <property type="project" value="TreeGrafter"/>
</dbReference>
<dbReference type="SUPFAM" id="SSF52833">
    <property type="entry name" value="Thioredoxin-like"/>
    <property type="match status" value="1"/>
</dbReference>
<keyword evidence="1" id="KW-0813">Transport</keyword>
<evidence type="ECO:0000256" key="4">
    <source>
        <dbReference type="ARBA" id="ARBA00023284"/>
    </source>
</evidence>
<organism evidence="7">
    <name type="scientific">freshwater metagenome</name>
    <dbReference type="NCBI Taxonomy" id="449393"/>
    <lineage>
        <taxon>unclassified sequences</taxon>
        <taxon>metagenomes</taxon>
        <taxon>ecological metagenomes</taxon>
    </lineage>
</organism>
<evidence type="ECO:0000256" key="3">
    <source>
        <dbReference type="ARBA" id="ARBA00023157"/>
    </source>
</evidence>
<protein>
    <submittedName>
        <fullName evidence="7">Unannotated protein</fullName>
    </submittedName>
</protein>
<dbReference type="InterPro" id="IPR029058">
    <property type="entry name" value="AB_hydrolase_fold"/>
</dbReference>
<gene>
    <name evidence="6" type="ORF">UFOPK2683_01266</name>
    <name evidence="7" type="ORF">UFOPK3897_00740</name>
    <name evidence="8" type="ORF">UFOPK4121_00603</name>
</gene>
<sequence>MALVHNLLGPPQAQRVMLLIHGYGADEKDLGGIMPYLDPEGRFLTILPRGPLSAPPGFSWYDIAAVVGSADESTDSGFMAALDELDDLLDEVCTARSLNRSEAVIAGFSQGGALALALGLRASARPRPAGVLAMSTYLPEDPGLTYDFLAAQEVPVLIQHGTDDPLIALERGRQVAETLVAAGLPVTFEQYPMGHQVAMESLSSAHEWLLAIETGVKPFAPIPEPPAEPLVKSVTTANFEAEVLRCELPVIVDFWAPWCEPCRQVSPIVEQIAAMRTSSYRVVKVNIDAEPGLAQTYEVKSIPMIGLFRNGQLERSVLGAKPRPQIEAELGMLVIP</sequence>
<dbReference type="Pfam" id="PF02230">
    <property type="entry name" value="Abhydrolase_2"/>
    <property type="match status" value="1"/>
</dbReference>
<dbReference type="Gene3D" id="3.40.30.10">
    <property type="entry name" value="Glutaredoxin"/>
    <property type="match status" value="1"/>
</dbReference>
<evidence type="ECO:0000256" key="2">
    <source>
        <dbReference type="ARBA" id="ARBA00022982"/>
    </source>
</evidence>
<dbReference type="EMBL" id="CAFBOF010000011">
    <property type="protein sequence ID" value="CAB4974732.1"/>
    <property type="molecule type" value="Genomic_DNA"/>
</dbReference>
<dbReference type="AlphaFoldDB" id="A0A6J7M5G0"/>